<protein>
    <recommendedName>
        <fullName evidence="4">C2H2-type domain-containing protein</fullName>
    </recommendedName>
</protein>
<evidence type="ECO:0008006" key="4">
    <source>
        <dbReference type="Google" id="ProtNLM"/>
    </source>
</evidence>
<reference evidence="2" key="1">
    <citation type="submission" date="2023-03" db="EMBL/GenBank/DDBJ databases">
        <title>Massive genome expansion in bonnet fungi (Mycena s.s.) driven by repeated elements and novel gene families across ecological guilds.</title>
        <authorList>
            <consortium name="Lawrence Berkeley National Laboratory"/>
            <person name="Harder C.B."/>
            <person name="Miyauchi S."/>
            <person name="Viragh M."/>
            <person name="Kuo A."/>
            <person name="Thoen E."/>
            <person name="Andreopoulos B."/>
            <person name="Lu D."/>
            <person name="Skrede I."/>
            <person name="Drula E."/>
            <person name="Henrissat B."/>
            <person name="Morin E."/>
            <person name="Kohler A."/>
            <person name="Barry K."/>
            <person name="LaButti K."/>
            <person name="Morin E."/>
            <person name="Salamov A."/>
            <person name="Lipzen A."/>
            <person name="Mereny Z."/>
            <person name="Hegedus B."/>
            <person name="Baldrian P."/>
            <person name="Stursova M."/>
            <person name="Weitz H."/>
            <person name="Taylor A."/>
            <person name="Grigoriev I.V."/>
            <person name="Nagy L.G."/>
            <person name="Martin F."/>
            <person name="Kauserud H."/>
        </authorList>
    </citation>
    <scope>NUCLEOTIDE SEQUENCE</scope>
    <source>
        <strain evidence="2">CBHHK002</strain>
    </source>
</reference>
<proteinExistence type="predicted"/>
<keyword evidence="3" id="KW-1185">Reference proteome</keyword>
<evidence type="ECO:0000256" key="1">
    <source>
        <dbReference type="SAM" id="MobiDB-lite"/>
    </source>
</evidence>
<sequence>MGRRSLAKVVISAQTVVDLAKNALVPLRCDAPIPLKPGAAGTSSAMAPCGQDFGSWKLLLKHQYKKHVTKKQKGTALPYTCGLNRCSAHLHESLDAFKNHVETSHMKNVPLPCPFANCRPVIPDFGRPTGHNTFLRERDLIAHLEGQHSDLVGSKLDPRSELLLPSWEPRPPILPLEMPPDLPMGKIPRASFRLEEPRKMESGWFSRVTADRASTSTNRLAPPLTRAPTPSLTLIPLTPKTPAGRRPLLPNPSIAPVLSEHDSEPQYDLADLPDVVYDARTGGMARLETTARGFGRFHPYQSAKVPIDIAPPRFAVRRVSDRAELVRPLRMPQAPMPEAPPPPTSIFYEELRQQVYTQYALGEDAASDSPSAAPPPD</sequence>
<feature type="region of interest" description="Disordered" evidence="1">
    <location>
        <begin position="358"/>
        <end position="377"/>
    </location>
</feature>
<evidence type="ECO:0000313" key="2">
    <source>
        <dbReference type="EMBL" id="KAJ7368562.1"/>
    </source>
</evidence>
<feature type="compositionally biased region" description="Low complexity" evidence="1">
    <location>
        <begin position="228"/>
        <end position="242"/>
    </location>
</feature>
<feature type="region of interest" description="Disordered" evidence="1">
    <location>
        <begin position="215"/>
        <end position="249"/>
    </location>
</feature>
<dbReference type="AlphaFoldDB" id="A0AAD7AV18"/>
<dbReference type="EMBL" id="JARIHO010000001">
    <property type="protein sequence ID" value="KAJ7368562.1"/>
    <property type="molecule type" value="Genomic_DNA"/>
</dbReference>
<evidence type="ECO:0000313" key="3">
    <source>
        <dbReference type="Proteomes" id="UP001218218"/>
    </source>
</evidence>
<comment type="caution">
    <text evidence="2">The sequence shown here is derived from an EMBL/GenBank/DDBJ whole genome shotgun (WGS) entry which is preliminary data.</text>
</comment>
<accession>A0AAD7AV18</accession>
<dbReference type="Proteomes" id="UP001218218">
    <property type="component" value="Unassembled WGS sequence"/>
</dbReference>
<gene>
    <name evidence="2" type="ORF">DFH08DRAFT_28704</name>
</gene>
<organism evidence="2 3">
    <name type="scientific">Mycena albidolilacea</name>
    <dbReference type="NCBI Taxonomy" id="1033008"/>
    <lineage>
        <taxon>Eukaryota</taxon>
        <taxon>Fungi</taxon>
        <taxon>Dikarya</taxon>
        <taxon>Basidiomycota</taxon>
        <taxon>Agaricomycotina</taxon>
        <taxon>Agaricomycetes</taxon>
        <taxon>Agaricomycetidae</taxon>
        <taxon>Agaricales</taxon>
        <taxon>Marasmiineae</taxon>
        <taxon>Mycenaceae</taxon>
        <taxon>Mycena</taxon>
    </lineage>
</organism>
<name>A0AAD7AV18_9AGAR</name>